<proteinExistence type="predicted"/>
<dbReference type="NCBIfam" id="NF033634">
    <property type="entry name" value="SLATT_1"/>
    <property type="match status" value="1"/>
</dbReference>
<evidence type="ECO:0000313" key="3">
    <source>
        <dbReference type="Proteomes" id="UP000494160"/>
    </source>
</evidence>
<reference evidence="2 3" key="1">
    <citation type="submission" date="2019-10" db="EMBL/GenBank/DDBJ databases">
        <title>Lactobacillus agilis SN811 Whole Genome Sequencing Project.</title>
        <authorList>
            <person name="Suzuki S."/>
            <person name="Endo A."/>
            <person name="Maeno S."/>
            <person name="Shiwa Y."/>
            <person name="Matsutani M."/>
            <person name="Kajikawa A."/>
        </authorList>
    </citation>
    <scope>NUCLEOTIDE SEQUENCE [LARGE SCALE GENOMIC DNA]</scope>
    <source>
        <strain evidence="2 3">SN811</strain>
    </source>
</reference>
<organism evidence="2 3">
    <name type="scientific">Ligilactobacillus agilis</name>
    <dbReference type="NCBI Taxonomy" id="1601"/>
    <lineage>
        <taxon>Bacteria</taxon>
        <taxon>Bacillati</taxon>
        <taxon>Bacillota</taxon>
        <taxon>Bacilli</taxon>
        <taxon>Lactobacillales</taxon>
        <taxon>Lactobacillaceae</taxon>
        <taxon>Ligilactobacillus</taxon>
    </lineage>
</organism>
<evidence type="ECO:0000256" key="1">
    <source>
        <dbReference type="SAM" id="Phobius"/>
    </source>
</evidence>
<evidence type="ECO:0008006" key="4">
    <source>
        <dbReference type="Google" id="ProtNLM"/>
    </source>
</evidence>
<accession>A0A6F9Y3M6</accession>
<sequence length="151" mass="18025">MYKGGIFISEKEYLKERLDNQIAWYDKKSAYNKMWFYLMRFIQLILTSAIPFLTSLVLTYPCILKVISFIGFLLTVLEGILSISKIHEKWIQYREICELLKKEKYMYLTKTGVYNSPDTDYFKTLVERCETIISKENLNWTNLTNARKKDN</sequence>
<protein>
    <recommendedName>
        <fullName evidence="4">DUF4231 domain-containing protein</fullName>
    </recommendedName>
</protein>
<gene>
    <name evidence="2" type="ORF">SN811_06060</name>
</gene>
<dbReference type="EMBL" id="BLAP01000029">
    <property type="protein sequence ID" value="GET12106.1"/>
    <property type="molecule type" value="Genomic_DNA"/>
</dbReference>
<keyword evidence="1" id="KW-0812">Transmembrane</keyword>
<feature type="transmembrane region" description="Helical" evidence="1">
    <location>
        <begin position="37"/>
        <end position="60"/>
    </location>
</feature>
<dbReference type="AlphaFoldDB" id="A0A6F9Y3M6"/>
<dbReference type="Pfam" id="PF14015">
    <property type="entry name" value="DUF4231"/>
    <property type="match status" value="1"/>
</dbReference>
<comment type="caution">
    <text evidence="2">The sequence shown here is derived from an EMBL/GenBank/DDBJ whole genome shotgun (WGS) entry which is preliminary data.</text>
</comment>
<dbReference type="Proteomes" id="UP000494160">
    <property type="component" value="Unassembled WGS sequence"/>
</dbReference>
<keyword evidence="1" id="KW-0472">Membrane</keyword>
<dbReference type="RefSeq" id="WP_225436904.1">
    <property type="nucleotide sequence ID" value="NZ_BLAP01000029.1"/>
</dbReference>
<keyword evidence="1" id="KW-1133">Transmembrane helix</keyword>
<dbReference type="InterPro" id="IPR025325">
    <property type="entry name" value="DUF4231"/>
</dbReference>
<evidence type="ECO:0000313" key="2">
    <source>
        <dbReference type="EMBL" id="GET12106.1"/>
    </source>
</evidence>
<name>A0A6F9Y3M6_9LACO</name>
<feature type="transmembrane region" description="Helical" evidence="1">
    <location>
        <begin position="66"/>
        <end position="84"/>
    </location>
</feature>